<dbReference type="EMBL" id="QGNW01000109">
    <property type="protein sequence ID" value="RVW96185.1"/>
    <property type="molecule type" value="Genomic_DNA"/>
</dbReference>
<dbReference type="PANTHER" id="PTHR33116:SF78">
    <property type="entry name" value="OS12G0587133 PROTEIN"/>
    <property type="match status" value="1"/>
</dbReference>
<reference evidence="1 2" key="1">
    <citation type="journal article" date="2018" name="PLoS Genet.">
        <title>Population sequencing reveals clonal diversity and ancestral inbreeding in the grapevine cultivar Chardonnay.</title>
        <authorList>
            <person name="Roach M.J."/>
            <person name="Johnson D.L."/>
            <person name="Bohlmann J."/>
            <person name="van Vuuren H.J."/>
            <person name="Jones S.J."/>
            <person name="Pretorius I.S."/>
            <person name="Schmidt S.A."/>
            <person name="Borneman A.R."/>
        </authorList>
    </citation>
    <scope>NUCLEOTIDE SEQUENCE [LARGE SCALE GENOMIC DNA]</scope>
    <source>
        <strain evidence="2">cv. Chardonnay</strain>
        <tissue evidence="1">Leaf</tissue>
    </source>
</reference>
<dbReference type="Proteomes" id="UP000288805">
    <property type="component" value="Unassembled WGS sequence"/>
</dbReference>
<protein>
    <submittedName>
        <fullName evidence="1">Putative ribonuclease H protein</fullName>
    </submittedName>
</protein>
<sequence>MAGGRGGEGVVVSHLLFANDTLVFCDASKEHVEVLSWAFMWFEAIFGLKINLHKSELIPVGVVPNFEDLARVLGCKVGSLPSCYLGLPLGAAFKSSRVWDVVEERFQKRLALWKRQYLSKGGRLTLVKSTLSSLPIYFMSLFIIPHKDGGLGIRNLSRLNKALLGKWCWRFASEQDSLWKQVILRKFGEEDGGWCSGDSRESHGVELWKTIRKGWLEFSKRVAFKVGDGRRVRFWKNRWCGEDSLDEAFPRLYYLASSKDAWVAQLWDQSGNLGCWNPVFIRLNNDWEMEEVETFFSRLHGHALRRGIEDVMSWRVSKKDIFPVKSFFSSLAPCIGRKFPSSLVWNPWVPKRVRFFAWEAI</sequence>
<organism evidence="1 2">
    <name type="scientific">Vitis vinifera</name>
    <name type="common">Grape</name>
    <dbReference type="NCBI Taxonomy" id="29760"/>
    <lineage>
        <taxon>Eukaryota</taxon>
        <taxon>Viridiplantae</taxon>
        <taxon>Streptophyta</taxon>
        <taxon>Embryophyta</taxon>
        <taxon>Tracheophyta</taxon>
        <taxon>Spermatophyta</taxon>
        <taxon>Magnoliopsida</taxon>
        <taxon>eudicotyledons</taxon>
        <taxon>Gunneridae</taxon>
        <taxon>Pentapetalae</taxon>
        <taxon>rosids</taxon>
        <taxon>Vitales</taxon>
        <taxon>Vitaceae</taxon>
        <taxon>Viteae</taxon>
        <taxon>Vitis</taxon>
    </lineage>
</organism>
<evidence type="ECO:0000313" key="1">
    <source>
        <dbReference type="EMBL" id="RVW96185.1"/>
    </source>
</evidence>
<comment type="caution">
    <text evidence="1">The sequence shown here is derived from an EMBL/GenBank/DDBJ whole genome shotgun (WGS) entry which is preliminary data.</text>
</comment>
<accession>A0A438IHH1</accession>
<evidence type="ECO:0000313" key="2">
    <source>
        <dbReference type="Proteomes" id="UP000288805"/>
    </source>
</evidence>
<proteinExistence type="predicted"/>
<dbReference type="AlphaFoldDB" id="A0A438IHH1"/>
<name>A0A438IHH1_VITVI</name>
<gene>
    <name evidence="1" type="primary">VvCHDp000001_740</name>
    <name evidence="1" type="ORF">CK203_037798</name>
</gene>
<dbReference type="PANTHER" id="PTHR33116">
    <property type="entry name" value="REVERSE TRANSCRIPTASE ZINC-BINDING DOMAIN-CONTAINING PROTEIN-RELATED-RELATED"/>
    <property type="match status" value="1"/>
</dbReference>